<dbReference type="PROSITE" id="PS01229">
    <property type="entry name" value="COF_2"/>
    <property type="match status" value="1"/>
</dbReference>
<evidence type="ECO:0000313" key="2">
    <source>
        <dbReference type="Proteomes" id="UP000193920"/>
    </source>
</evidence>
<dbReference type="SFLD" id="SFLDS00003">
    <property type="entry name" value="Haloacid_Dehalogenase"/>
    <property type="match status" value="1"/>
</dbReference>
<comment type="caution">
    <text evidence="1">The sequence shown here is derived from an EMBL/GenBank/DDBJ whole genome shotgun (WGS) entry which is preliminary data.</text>
</comment>
<dbReference type="SFLD" id="SFLDG01140">
    <property type="entry name" value="C2.B:_Phosphomannomutase_and_P"/>
    <property type="match status" value="1"/>
</dbReference>
<accession>A0A1Y2AGA7</accession>
<dbReference type="InterPro" id="IPR000150">
    <property type="entry name" value="Cof"/>
</dbReference>
<dbReference type="STRING" id="1754190.A0A1Y2AGA7"/>
<proteinExistence type="predicted"/>
<dbReference type="InterPro" id="IPR036412">
    <property type="entry name" value="HAD-like_sf"/>
</dbReference>
<dbReference type="PANTHER" id="PTHR10000">
    <property type="entry name" value="PHOSPHOSERINE PHOSPHATASE"/>
    <property type="match status" value="1"/>
</dbReference>
<dbReference type="PANTHER" id="PTHR10000:SF8">
    <property type="entry name" value="HAD SUPERFAMILY HYDROLASE-LIKE, TYPE 3"/>
    <property type="match status" value="1"/>
</dbReference>
<dbReference type="SUPFAM" id="SSF56784">
    <property type="entry name" value="HAD-like"/>
    <property type="match status" value="1"/>
</dbReference>
<name>A0A1Y2AGA7_9FUNG</name>
<evidence type="ECO:0008006" key="3">
    <source>
        <dbReference type="Google" id="ProtNLM"/>
    </source>
</evidence>
<organism evidence="1 2">
    <name type="scientific">Neocallimastix californiae</name>
    <dbReference type="NCBI Taxonomy" id="1754190"/>
    <lineage>
        <taxon>Eukaryota</taxon>
        <taxon>Fungi</taxon>
        <taxon>Fungi incertae sedis</taxon>
        <taxon>Chytridiomycota</taxon>
        <taxon>Chytridiomycota incertae sedis</taxon>
        <taxon>Neocallimastigomycetes</taxon>
        <taxon>Neocallimastigales</taxon>
        <taxon>Neocallimastigaceae</taxon>
        <taxon>Neocallimastix</taxon>
    </lineage>
</organism>
<dbReference type="InterPro" id="IPR023214">
    <property type="entry name" value="HAD_sf"/>
</dbReference>
<dbReference type="NCBIfam" id="TIGR01484">
    <property type="entry name" value="HAD-SF-IIB"/>
    <property type="match status" value="1"/>
</dbReference>
<dbReference type="GO" id="GO:0005829">
    <property type="term" value="C:cytosol"/>
    <property type="evidence" value="ECO:0007669"/>
    <property type="project" value="TreeGrafter"/>
</dbReference>
<dbReference type="InterPro" id="IPR006379">
    <property type="entry name" value="HAD-SF_hydro_IIB"/>
</dbReference>
<dbReference type="Gene3D" id="3.30.1240.10">
    <property type="match status" value="1"/>
</dbReference>
<dbReference type="PROSITE" id="PS01228">
    <property type="entry name" value="COF_1"/>
    <property type="match status" value="1"/>
</dbReference>
<dbReference type="Proteomes" id="UP000193920">
    <property type="component" value="Unassembled WGS sequence"/>
</dbReference>
<dbReference type="GO" id="GO:0000287">
    <property type="term" value="F:magnesium ion binding"/>
    <property type="evidence" value="ECO:0007669"/>
    <property type="project" value="TreeGrafter"/>
</dbReference>
<dbReference type="Gene3D" id="3.40.50.1000">
    <property type="entry name" value="HAD superfamily/HAD-like"/>
    <property type="match status" value="1"/>
</dbReference>
<dbReference type="Pfam" id="PF08282">
    <property type="entry name" value="Hydrolase_3"/>
    <property type="match status" value="1"/>
</dbReference>
<dbReference type="AlphaFoldDB" id="A0A1Y2AGA7"/>
<protein>
    <recommendedName>
        <fullName evidence="3">HAD-like protein</fullName>
    </recommendedName>
</protein>
<evidence type="ECO:0000313" key="1">
    <source>
        <dbReference type="EMBL" id="ORY21484.1"/>
    </source>
</evidence>
<dbReference type="EMBL" id="MCOG01000264">
    <property type="protein sequence ID" value="ORY21484.1"/>
    <property type="molecule type" value="Genomic_DNA"/>
</dbReference>
<dbReference type="OrthoDB" id="27226at2759"/>
<dbReference type="GO" id="GO:0016791">
    <property type="term" value="F:phosphatase activity"/>
    <property type="evidence" value="ECO:0007669"/>
    <property type="project" value="UniProtKB-ARBA"/>
</dbReference>
<dbReference type="NCBIfam" id="TIGR00099">
    <property type="entry name" value="Cof-subfamily"/>
    <property type="match status" value="1"/>
</dbReference>
<sequence length="293" mass="33256">MVNMNGELPDASKIKLIATDLDGTLLNPNGEISERTSTIIKKVLDKFPNLHFVITSSRERPAIKHIREALDILNRPNTESILLNGCIIYESSGKIIWQNTLPNEFVVKFHNILNSFSNDNYIYSCEDDAVLFNKNLEREAREDFQKKTILVDSHEYNKKVEAGEVKVNKICFLAANEKEGEEINSKVDVLVKKYDLAYAYSNNVFFEYMPHQTNKGTGIIQLIKILNISKDEVMAFGDGDNDLEFFESVGWPVAMGNACDALKPYAQLTTKSNAEDGVADMLERIFLREEQMN</sequence>
<gene>
    <name evidence="1" type="ORF">LY90DRAFT_676233</name>
</gene>
<reference evidence="1 2" key="1">
    <citation type="submission" date="2016-08" db="EMBL/GenBank/DDBJ databases">
        <title>A Parts List for Fungal Cellulosomes Revealed by Comparative Genomics.</title>
        <authorList>
            <consortium name="DOE Joint Genome Institute"/>
            <person name="Haitjema C.H."/>
            <person name="Gilmore S.P."/>
            <person name="Henske J.K."/>
            <person name="Solomon K.V."/>
            <person name="De Groot R."/>
            <person name="Kuo A."/>
            <person name="Mondo S.J."/>
            <person name="Salamov A.A."/>
            <person name="Labutti K."/>
            <person name="Zhao Z."/>
            <person name="Chiniquy J."/>
            <person name="Barry K."/>
            <person name="Brewer H.M."/>
            <person name="Purvine S.O."/>
            <person name="Wright A.T."/>
            <person name="Boxma B."/>
            <person name="Van Alen T."/>
            <person name="Hackstein J.H."/>
            <person name="Baker S.E."/>
            <person name="Grigoriev I.V."/>
            <person name="O'Malley M.A."/>
        </authorList>
    </citation>
    <scope>NUCLEOTIDE SEQUENCE [LARGE SCALE GENOMIC DNA]</scope>
    <source>
        <strain evidence="1 2">G1</strain>
    </source>
</reference>
<keyword evidence="2" id="KW-1185">Reference proteome</keyword>